<dbReference type="EMBL" id="FLQU01001520">
    <property type="protein sequence ID" value="SBS93401.1"/>
    <property type="molecule type" value="Genomic_DNA"/>
</dbReference>
<reference evidence="2" key="1">
    <citation type="submission" date="2016-05" db="EMBL/GenBank/DDBJ databases">
        <authorList>
            <person name="Naeem Raeece"/>
        </authorList>
    </citation>
    <scope>NUCLEOTIDE SEQUENCE [LARGE SCALE GENOMIC DNA]</scope>
</reference>
<evidence type="ECO:0000313" key="1">
    <source>
        <dbReference type="EMBL" id="SBS93401.1"/>
    </source>
</evidence>
<dbReference type="AlphaFoldDB" id="A0A1A8WKA8"/>
<dbReference type="InterPro" id="IPR008780">
    <property type="entry name" value="Plasmodium_Vir"/>
</dbReference>
<evidence type="ECO:0000313" key="2">
    <source>
        <dbReference type="Proteomes" id="UP000078560"/>
    </source>
</evidence>
<accession>A0A1A8WKA8</accession>
<proteinExistence type="predicted"/>
<dbReference type="Pfam" id="PF05795">
    <property type="entry name" value="Plasmodium_Vir"/>
    <property type="match status" value="1"/>
</dbReference>
<organism evidence="1 2">
    <name type="scientific">Plasmodium ovale curtisi</name>
    <dbReference type="NCBI Taxonomy" id="864141"/>
    <lineage>
        <taxon>Eukaryota</taxon>
        <taxon>Sar</taxon>
        <taxon>Alveolata</taxon>
        <taxon>Apicomplexa</taxon>
        <taxon>Aconoidasida</taxon>
        <taxon>Haemosporida</taxon>
        <taxon>Plasmodiidae</taxon>
        <taxon>Plasmodium</taxon>
        <taxon>Plasmodium (Plasmodium)</taxon>
    </lineage>
</organism>
<name>A0A1A8WKA8_PLAOA</name>
<gene>
    <name evidence="1" type="ORF">POVCU2_0080890</name>
</gene>
<sequence length="327" mass="38648">MTKKAGRKVIDKYSFCLNSRYYETILNGVNAKKNDAKYAEICNSTLTRMIFSENQNATEICKEFIILYDSLNTYGKEKNHEDETFSCYDCDFLNYWLNNKIKENINNGLNNVKEFYEEIKSKNKKFFCEHEELGKHMNVIDPEILKNMKLLYELYDNAVKIINIMEEPNYKYEEDKSCNDYIEKCDENYRKAMDRCINNNVDYYNALKFFKGSYENLKEPNFDGSNTCNSSKFLFFPKYDPVLEANQRRIMTFKIMSAPLMLPFVIPLLYKYTPLGPFLRTKINFVKERWLNPNENASELLSMSTDTEDNISANEEYNIGYYSGINL</sequence>
<dbReference type="Proteomes" id="UP000078560">
    <property type="component" value="Unassembled WGS sequence"/>
</dbReference>
<protein>
    <submittedName>
        <fullName evidence="1">PIR Superfamily Protein</fullName>
    </submittedName>
</protein>